<organism evidence="9 10">
    <name type="scientific">Vanilla planifolia</name>
    <name type="common">Vanilla</name>
    <dbReference type="NCBI Taxonomy" id="51239"/>
    <lineage>
        <taxon>Eukaryota</taxon>
        <taxon>Viridiplantae</taxon>
        <taxon>Streptophyta</taxon>
        <taxon>Embryophyta</taxon>
        <taxon>Tracheophyta</taxon>
        <taxon>Spermatophyta</taxon>
        <taxon>Magnoliopsida</taxon>
        <taxon>Liliopsida</taxon>
        <taxon>Asparagales</taxon>
        <taxon>Orchidaceae</taxon>
        <taxon>Vanilloideae</taxon>
        <taxon>Vanilleae</taxon>
        <taxon>Vanilla</taxon>
    </lineage>
</organism>
<comment type="subcellular location">
    <subcellularLocation>
        <location evidence="1">Nucleus</location>
    </subcellularLocation>
</comment>
<evidence type="ECO:0000256" key="2">
    <source>
        <dbReference type="ARBA" id="ARBA00023015"/>
    </source>
</evidence>
<keyword evidence="5" id="KW-0804">Transcription</keyword>
<evidence type="ECO:0000259" key="8">
    <source>
        <dbReference type="Pfam" id="PF13837"/>
    </source>
</evidence>
<evidence type="ECO:0000256" key="6">
    <source>
        <dbReference type="ARBA" id="ARBA00023242"/>
    </source>
</evidence>
<protein>
    <recommendedName>
        <fullName evidence="8">Myb/SANT-like DNA-binding domain-containing protein</fullName>
    </recommendedName>
</protein>
<feature type="compositionally biased region" description="Basic residues" evidence="7">
    <location>
        <begin position="324"/>
        <end position="338"/>
    </location>
</feature>
<keyword evidence="2" id="KW-0805">Transcription regulation</keyword>
<dbReference type="PANTHER" id="PTHR31307">
    <property type="entry name" value="TRIHELIX TRANSCRIPTION FACTOR ASIL2"/>
    <property type="match status" value="1"/>
</dbReference>
<evidence type="ECO:0000256" key="1">
    <source>
        <dbReference type="ARBA" id="ARBA00004123"/>
    </source>
</evidence>
<dbReference type="OrthoDB" id="2019351at2759"/>
<dbReference type="InterPro" id="IPR044822">
    <property type="entry name" value="Myb_DNA-bind_4"/>
</dbReference>
<keyword evidence="6" id="KW-0539">Nucleus</keyword>
<evidence type="ECO:0000256" key="4">
    <source>
        <dbReference type="ARBA" id="ARBA00023125"/>
    </source>
</evidence>
<dbReference type="Proteomes" id="UP000639772">
    <property type="component" value="Chromosome 6"/>
</dbReference>
<feature type="region of interest" description="Disordered" evidence="7">
    <location>
        <begin position="302"/>
        <end position="371"/>
    </location>
</feature>
<evidence type="ECO:0000313" key="9">
    <source>
        <dbReference type="EMBL" id="KAG0477897.1"/>
    </source>
</evidence>
<comment type="caution">
    <text evidence="9">The sequence shown here is derived from an EMBL/GenBank/DDBJ whole genome shotgun (WGS) entry which is preliminary data.</text>
</comment>
<feature type="compositionally biased region" description="Low complexity" evidence="7">
    <location>
        <begin position="339"/>
        <end position="355"/>
    </location>
</feature>
<dbReference type="GO" id="GO:0005634">
    <property type="term" value="C:nucleus"/>
    <property type="evidence" value="ECO:0007669"/>
    <property type="project" value="UniProtKB-SubCell"/>
</dbReference>
<sequence>MAINGSNSTNRHDGGNKCVAAFQHKMHIFRYFRIMRNFISISPLVTPSVLQSAVADFLLCFLLHRFFLCRRRSLFPSSSSSASQILLASRSVSRPAFIPDPLFAAGHGRCRRRPSFPHPFSQQFLPICLPFPLPLPLPFPCHPPLPITVVHPSDSPQPNGNASDNVTVASAAPHHQILTLALPIQHPPPSASAIGGGREDCWSEGATSSLIDAWGERFLDLNRGSLKQKQWQEVAEVVSSRDDYTKAPRTEAQCKNRIDTLKKKYKLEKAKITAGGPSASSSWPFFDRLDALLGPVTKPSPLPAVAPTKQPPPAAVAAAARSHFPQKQRTHLPSKRKASLPPAAASPPSSSDSFPPEAPAPLANGRQKGAPAAGMKELARAILNFGEVYQRVENSKLQQAMELERQRMGFASELEMQRIQFFMKTQMELFRLKLRRPSTGPSGGGGTGNNHHLQSRRRHHPQPPRNKIGCTNENSE</sequence>
<dbReference type="GO" id="GO:0000976">
    <property type="term" value="F:transcription cis-regulatory region binding"/>
    <property type="evidence" value="ECO:0007669"/>
    <property type="project" value="TreeGrafter"/>
</dbReference>
<evidence type="ECO:0000256" key="7">
    <source>
        <dbReference type="SAM" id="MobiDB-lite"/>
    </source>
</evidence>
<dbReference type="PANTHER" id="PTHR31307:SF4">
    <property type="entry name" value="TRIHELIX TRANSCRIPTION FACTOR ASIL2"/>
    <property type="match status" value="1"/>
</dbReference>
<dbReference type="Pfam" id="PF13837">
    <property type="entry name" value="Myb_DNA-bind_4"/>
    <property type="match status" value="1"/>
</dbReference>
<evidence type="ECO:0000313" key="10">
    <source>
        <dbReference type="Proteomes" id="UP000639772"/>
    </source>
</evidence>
<gene>
    <name evidence="9" type="ORF">HPP92_012616</name>
</gene>
<keyword evidence="3" id="KW-0175">Coiled coil</keyword>
<keyword evidence="4" id="KW-0238">DNA-binding</keyword>
<name>A0A835R1W6_VANPL</name>
<feature type="compositionally biased region" description="Basic residues" evidence="7">
    <location>
        <begin position="453"/>
        <end position="462"/>
    </location>
</feature>
<evidence type="ECO:0000256" key="3">
    <source>
        <dbReference type="ARBA" id="ARBA00023054"/>
    </source>
</evidence>
<evidence type="ECO:0000256" key="5">
    <source>
        <dbReference type="ARBA" id="ARBA00023163"/>
    </source>
</evidence>
<dbReference type="FunFam" id="1.10.10.60:FF:000104">
    <property type="entry name" value="trihelix transcription factor ASIL2"/>
    <property type="match status" value="1"/>
</dbReference>
<feature type="compositionally biased region" description="Pro residues" evidence="7">
    <location>
        <begin position="302"/>
        <end position="314"/>
    </location>
</feature>
<accession>A0A835R1W6</accession>
<dbReference type="AlphaFoldDB" id="A0A835R1W6"/>
<reference evidence="9 10" key="1">
    <citation type="journal article" date="2020" name="Nat. Food">
        <title>A phased Vanilla planifolia genome enables genetic improvement of flavour and production.</title>
        <authorList>
            <person name="Hasing T."/>
            <person name="Tang H."/>
            <person name="Brym M."/>
            <person name="Khazi F."/>
            <person name="Huang T."/>
            <person name="Chambers A.H."/>
        </authorList>
    </citation>
    <scope>NUCLEOTIDE SEQUENCE [LARGE SCALE GENOMIC DNA]</scope>
    <source>
        <tissue evidence="9">Leaf</tissue>
    </source>
</reference>
<proteinExistence type="predicted"/>
<dbReference type="EMBL" id="JADCNM010000006">
    <property type="protein sequence ID" value="KAG0477897.1"/>
    <property type="molecule type" value="Genomic_DNA"/>
</dbReference>
<feature type="domain" description="Myb/SANT-like DNA-binding" evidence="8">
    <location>
        <begin position="200"/>
        <end position="292"/>
    </location>
</feature>
<dbReference type="Gene3D" id="1.10.10.60">
    <property type="entry name" value="Homeodomain-like"/>
    <property type="match status" value="1"/>
</dbReference>
<feature type="region of interest" description="Disordered" evidence="7">
    <location>
        <begin position="435"/>
        <end position="476"/>
    </location>
</feature>
<dbReference type="InterPro" id="IPR044823">
    <property type="entry name" value="ASIL1/2-like"/>
</dbReference>